<name>E9T4Q2_RHOHA</name>
<dbReference type="HOGENOM" id="CLU_010194_2_1_11"/>
<reference evidence="4" key="1">
    <citation type="submission" date="2011-01" db="EMBL/GenBank/DDBJ databases">
        <authorList>
            <person name="Muzny D."/>
            <person name="Qin X."/>
            <person name="Buhay C."/>
            <person name="Dugan-Rocha S."/>
            <person name="Ding Y."/>
            <person name="Chen G."/>
            <person name="Hawes A."/>
            <person name="Holder M."/>
            <person name="Jhangiani S."/>
            <person name="Johnson A."/>
            <person name="Khan Z."/>
            <person name="Li Z."/>
            <person name="Liu W."/>
            <person name="Liu X."/>
            <person name="Perez L."/>
            <person name="Shen H."/>
            <person name="Wang Q."/>
            <person name="Watt J."/>
            <person name="Xi L."/>
            <person name="Xin Y."/>
            <person name="Zhou J."/>
            <person name="Deng J."/>
            <person name="Jiang H."/>
            <person name="Liu Y."/>
            <person name="Qu J."/>
            <person name="Song X.-Z."/>
            <person name="Zhang L."/>
            <person name="Villasana D."/>
            <person name="Johnson A."/>
            <person name="Liu J."/>
            <person name="Liyanage D."/>
            <person name="Lorensuhewa L."/>
            <person name="Robinson T."/>
            <person name="Song A."/>
            <person name="Song B.-B."/>
            <person name="Dinh H."/>
            <person name="Thornton R."/>
            <person name="Coyle M."/>
            <person name="Francisco L."/>
            <person name="Jackson L."/>
            <person name="Javaid M."/>
            <person name="Korchina V."/>
            <person name="Kovar C."/>
            <person name="Mata R."/>
            <person name="Mathew T."/>
            <person name="Ngo R."/>
            <person name="Nguyen L."/>
            <person name="Nguyen N."/>
            <person name="Okwuonu G."/>
            <person name="Ongeri F."/>
            <person name="Pham C."/>
            <person name="Simmons D."/>
            <person name="Wilczek-Boney K."/>
            <person name="Hale W."/>
            <person name="Jakkamsetti A."/>
            <person name="Pham P."/>
            <person name="Ruth R."/>
            <person name="San Lucas F."/>
            <person name="Warren J."/>
            <person name="Zhang J."/>
            <person name="Zhao Z."/>
            <person name="Zhou C."/>
            <person name="Zhu D."/>
            <person name="Lee S."/>
            <person name="Bess C."/>
            <person name="Blankenburg K."/>
            <person name="Forbes L."/>
            <person name="Fu Q."/>
            <person name="Gubbala S."/>
            <person name="Hirani K."/>
            <person name="Jayaseelan J.C."/>
            <person name="Lara F."/>
            <person name="Munidasa M."/>
            <person name="Palculict T."/>
            <person name="Patil S."/>
            <person name="Pu L.-L."/>
            <person name="Saada N."/>
            <person name="Tang L."/>
            <person name="Weissenberger G."/>
            <person name="Zhu Y."/>
            <person name="Hemphill L."/>
            <person name="Shang Y."/>
            <person name="Youmans B."/>
            <person name="Ayvaz T."/>
            <person name="Ross M."/>
            <person name="Santibanez J."/>
            <person name="Aqrawi P."/>
            <person name="Gross S."/>
            <person name="Joshi V."/>
            <person name="Fowler G."/>
            <person name="Nazareth L."/>
            <person name="Reid J."/>
            <person name="Worley K."/>
            <person name="Petrosino J."/>
            <person name="Highlander S."/>
            <person name="Gibbs R."/>
        </authorList>
    </citation>
    <scope>NUCLEOTIDE SEQUENCE [LARGE SCALE GENOMIC DNA]</scope>
    <source>
        <strain evidence="4">ATCC 33707</strain>
    </source>
</reference>
<accession>E9T4Q2</accession>
<keyword evidence="5" id="KW-1185">Reference proteome</keyword>
<dbReference type="InterPro" id="IPR036291">
    <property type="entry name" value="NAD(P)-bd_dom_sf"/>
</dbReference>
<dbReference type="GO" id="GO:0016491">
    <property type="term" value="F:oxidoreductase activity"/>
    <property type="evidence" value="ECO:0007669"/>
    <property type="project" value="UniProtKB-KW"/>
</dbReference>
<dbReference type="STRING" id="43767.A6I91_21700"/>
<feature type="domain" description="Ketoreductase" evidence="3">
    <location>
        <begin position="6"/>
        <end position="184"/>
    </location>
</feature>
<gene>
    <name evidence="4" type="ORF">HMPREF0724_13530</name>
</gene>
<dbReference type="InterPro" id="IPR002347">
    <property type="entry name" value="SDR_fam"/>
</dbReference>
<evidence type="ECO:0000259" key="3">
    <source>
        <dbReference type="SMART" id="SM00822"/>
    </source>
</evidence>
<dbReference type="OrthoDB" id="9797538at2"/>
<dbReference type="InterPro" id="IPR057326">
    <property type="entry name" value="KR_dom"/>
</dbReference>
<dbReference type="SMART" id="SM00822">
    <property type="entry name" value="PKS_KR"/>
    <property type="match status" value="1"/>
</dbReference>
<organism evidence="4 5">
    <name type="scientific">Prescottella equi ATCC 33707</name>
    <dbReference type="NCBI Taxonomy" id="525370"/>
    <lineage>
        <taxon>Bacteria</taxon>
        <taxon>Bacillati</taxon>
        <taxon>Actinomycetota</taxon>
        <taxon>Actinomycetes</taxon>
        <taxon>Mycobacteriales</taxon>
        <taxon>Nocardiaceae</taxon>
        <taxon>Prescottella</taxon>
    </lineage>
</organism>
<dbReference type="GO" id="GO:0016020">
    <property type="term" value="C:membrane"/>
    <property type="evidence" value="ECO:0007669"/>
    <property type="project" value="TreeGrafter"/>
</dbReference>
<dbReference type="EMBL" id="ADNW02000015">
    <property type="protein sequence ID" value="EGD22785.1"/>
    <property type="molecule type" value="Genomic_DNA"/>
</dbReference>
<dbReference type="CDD" id="cd05233">
    <property type="entry name" value="SDR_c"/>
    <property type="match status" value="1"/>
</dbReference>
<evidence type="ECO:0000313" key="5">
    <source>
        <dbReference type="Proteomes" id="UP000004245"/>
    </source>
</evidence>
<dbReference type="PRINTS" id="PR00081">
    <property type="entry name" value="GDHRDH"/>
</dbReference>
<evidence type="ECO:0000313" key="4">
    <source>
        <dbReference type="EMBL" id="EGD22785.1"/>
    </source>
</evidence>
<dbReference type="PROSITE" id="PS00061">
    <property type="entry name" value="ADH_SHORT"/>
    <property type="match status" value="1"/>
</dbReference>
<dbReference type="AlphaFoldDB" id="E9T4Q2"/>
<dbReference type="InterPro" id="IPR020904">
    <property type="entry name" value="Sc_DH/Rdtase_CS"/>
</dbReference>
<keyword evidence="2" id="KW-0560">Oxidoreductase</keyword>
<protein>
    <submittedName>
        <fullName evidence="4">Oxidoreductase, short chain dehydrogenase/reductase family protein</fullName>
    </submittedName>
</protein>
<dbReference type="PANTHER" id="PTHR44196:SF1">
    <property type="entry name" value="DEHYDROGENASE_REDUCTASE SDR FAMILY MEMBER 7B"/>
    <property type="match status" value="1"/>
</dbReference>
<sequence length="265" mass="27124">MTTRAPLALVTGASSGIGLELAKLFVADGYDVVAVAVAEDPDLEAVAARLSAGPGTVHAVVADLRTEAGVKTVGNALAADGRPPAAAALNAGIGRGGTFLDSDVTELLDVVDLDVRGTVHLAKIVLDAMASARAGKVLVTSSVAATLPGPYQTVYNASKAFLQSFTAGLQSELKDSGITVTSLMPGATATNFFRRARLEDSVMGRMPKDDPADVARQGYDAMQDGRRKVVAASWKSKALAAAGAVLPGSVKAAAHKFLAKPRRSQ</sequence>
<evidence type="ECO:0000256" key="1">
    <source>
        <dbReference type="ARBA" id="ARBA00006484"/>
    </source>
</evidence>
<dbReference type="SUPFAM" id="SSF51735">
    <property type="entry name" value="NAD(P)-binding Rossmann-fold domains"/>
    <property type="match status" value="1"/>
</dbReference>
<evidence type="ECO:0000256" key="2">
    <source>
        <dbReference type="ARBA" id="ARBA00023002"/>
    </source>
</evidence>
<comment type="similarity">
    <text evidence="1">Belongs to the short-chain dehydrogenases/reductases (SDR) family.</text>
</comment>
<dbReference type="Pfam" id="PF00106">
    <property type="entry name" value="adh_short"/>
    <property type="match status" value="1"/>
</dbReference>
<proteinExistence type="inferred from homology"/>
<comment type="caution">
    <text evidence="4">The sequence shown here is derived from an EMBL/GenBank/DDBJ whole genome shotgun (WGS) entry which is preliminary data.</text>
</comment>
<dbReference type="Gene3D" id="3.40.50.720">
    <property type="entry name" value="NAD(P)-binding Rossmann-like Domain"/>
    <property type="match status" value="1"/>
</dbReference>
<dbReference type="PANTHER" id="PTHR44196">
    <property type="entry name" value="DEHYDROGENASE/REDUCTASE SDR FAMILY MEMBER 7B"/>
    <property type="match status" value="1"/>
</dbReference>
<dbReference type="RefSeq" id="WP_005516138.1">
    <property type="nucleotide sequence ID" value="NZ_CM001149.1"/>
</dbReference>
<dbReference type="Proteomes" id="UP000004245">
    <property type="component" value="Unassembled WGS sequence"/>
</dbReference>